<feature type="binding site" evidence="16">
    <location>
        <position position="275"/>
    </location>
    <ligand>
        <name>Fe cation</name>
        <dbReference type="ChEBI" id="CHEBI:24875"/>
        <label>1</label>
    </ligand>
</feature>
<name>A0A0L0H4W8_SPIPD</name>
<dbReference type="InterPro" id="IPR038659">
    <property type="entry name" value="AOX_sf"/>
</dbReference>
<dbReference type="VEuPathDB" id="FungiDB:SPPG_08404"/>
<feature type="transmembrane region" description="Helical" evidence="19">
    <location>
        <begin position="186"/>
        <end position="208"/>
    </location>
</feature>
<comment type="similarity">
    <text evidence="2 17">Belongs to the alternative oxidase family.</text>
</comment>
<gene>
    <name evidence="20" type="ORF">SPPG_08404</name>
</gene>
<dbReference type="GO" id="GO:0009916">
    <property type="term" value="F:alternative oxidase activity"/>
    <property type="evidence" value="ECO:0007669"/>
    <property type="project" value="UniProtKB-UniRule"/>
</dbReference>
<dbReference type="GeneID" id="27691572"/>
<evidence type="ECO:0000256" key="15">
    <source>
        <dbReference type="ARBA" id="ARBA00025285"/>
    </source>
</evidence>
<keyword evidence="13" id="KW-0496">Mitochondrion</keyword>
<evidence type="ECO:0000256" key="11">
    <source>
        <dbReference type="ARBA" id="ARBA00023002"/>
    </source>
</evidence>
<dbReference type="GO" id="GO:0010230">
    <property type="term" value="P:alternative respiration"/>
    <property type="evidence" value="ECO:0007669"/>
    <property type="project" value="TreeGrafter"/>
</dbReference>
<keyword evidence="14 17" id="KW-0472">Membrane</keyword>
<dbReference type="Gene3D" id="1.20.1260.140">
    <property type="entry name" value="Alternative oxidase"/>
    <property type="match status" value="1"/>
</dbReference>
<feature type="binding site" evidence="16">
    <location>
        <position position="275"/>
    </location>
    <ligand>
        <name>Fe cation</name>
        <dbReference type="ChEBI" id="CHEBI:24875"/>
        <label>2</label>
    </ligand>
</feature>
<keyword evidence="4 17" id="KW-0679">Respiratory chain</keyword>
<keyword evidence="8" id="KW-0809">Transit peptide</keyword>
<feature type="compositionally biased region" description="Polar residues" evidence="18">
    <location>
        <begin position="57"/>
        <end position="67"/>
    </location>
</feature>
<organism evidence="20 21">
    <name type="scientific">Spizellomyces punctatus (strain DAOM BR117)</name>
    <dbReference type="NCBI Taxonomy" id="645134"/>
    <lineage>
        <taxon>Eukaryota</taxon>
        <taxon>Fungi</taxon>
        <taxon>Fungi incertae sedis</taxon>
        <taxon>Chytridiomycota</taxon>
        <taxon>Chytridiomycota incertae sedis</taxon>
        <taxon>Chytridiomycetes</taxon>
        <taxon>Spizellomycetales</taxon>
        <taxon>Spizellomycetaceae</taxon>
        <taxon>Spizellomyces</taxon>
    </lineage>
</organism>
<feature type="binding site" evidence="16">
    <location>
        <position position="173"/>
    </location>
    <ligand>
        <name>Fe cation</name>
        <dbReference type="ChEBI" id="CHEBI:24875"/>
        <label>1</label>
    </ligand>
</feature>
<evidence type="ECO:0000256" key="1">
    <source>
        <dbReference type="ARBA" id="ARBA00004273"/>
    </source>
</evidence>
<evidence type="ECO:0000256" key="8">
    <source>
        <dbReference type="ARBA" id="ARBA00022946"/>
    </source>
</evidence>
<comment type="cofactor">
    <cofactor evidence="16 17">
        <name>Fe cation</name>
        <dbReference type="ChEBI" id="CHEBI:24875"/>
    </cofactor>
    <text evidence="16 17">Binds 2 iron ions per subunit.</text>
</comment>
<dbReference type="PANTHER" id="PTHR31803:SF3">
    <property type="entry name" value="ALTERNATIVE OXIDASE"/>
    <property type="match status" value="1"/>
</dbReference>
<keyword evidence="5 17" id="KW-0812">Transmembrane</keyword>
<dbReference type="Proteomes" id="UP000053201">
    <property type="component" value="Unassembled WGS sequence"/>
</dbReference>
<dbReference type="Pfam" id="PF01786">
    <property type="entry name" value="AOX"/>
    <property type="match status" value="1"/>
</dbReference>
<evidence type="ECO:0000256" key="2">
    <source>
        <dbReference type="ARBA" id="ARBA00008388"/>
    </source>
</evidence>
<dbReference type="GO" id="GO:0005743">
    <property type="term" value="C:mitochondrial inner membrane"/>
    <property type="evidence" value="ECO:0007669"/>
    <property type="project" value="UniProtKB-SubCell"/>
</dbReference>
<dbReference type="InParanoid" id="A0A0L0H4W8"/>
<evidence type="ECO:0000256" key="17">
    <source>
        <dbReference type="RuleBase" id="RU003779"/>
    </source>
</evidence>
<feature type="binding site" evidence="16">
    <location>
        <position position="170"/>
    </location>
    <ligand>
        <name>Fe cation</name>
        <dbReference type="ChEBI" id="CHEBI:24875"/>
        <label>2</label>
    </ligand>
</feature>
<dbReference type="GO" id="GO:0046872">
    <property type="term" value="F:metal ion binding"/>
    <property type="evidence" value="ECO:0007669"/>
    <property type="project" value="UniProtKB-UniRule"/>
</dbReference>
<accession>A0A0L0H4W8</accession>
<keyword evidence="11 17" id="KW-0560">Oxidoreductase</keyword>
<reference evidence="20 21" key="1">
    <citation type="submission" date="2009-08" db="EMBL/GenBank/DDBJ databases">
        <title>The Genome Sequence of Spizellomyces punctatus strain DAOM BR117.</title>
        <authorList>
            <consortium name="The Broad Institute Genome Sequencing Platform"/>
            <person name="Russ C."/>
            <person name="Cuomo C."/>
            <person name="Shea T."/>
            <person name="Young S.K."/>
            <person name="Zeng Q."/>
            <person name="Koehrsen M."/>
            <person name="Haas B."/>
            <person name="Borodovsky M."/>
            <person name="Guigo R."/>
            <person name="Alvarado L."/>
            <person name="Berlin A."/>
            <person name="Bochicchio J."/>
            <person name="Borenstein D."/>
            <person name="Chapman S."/>
            <person name="Chen Z."/>
            <person name="Engels R."/>
            <person name="Freedman E."/>
            <person name="Gellesch M."/>
            <person name="Goldberg J."/>
            <person name="Griggs A."/>
            <person name="Gujja S."/>
            <person name="Heiman D."/>
            <person name="Hepburn T."/>
            <person name="Howarth C."/>
            <person name="Jen D."/>
            <person name="Larson L."/>
            <person name="Lewis B."/>
            <person name="Mehta T."/>
            <person name="Park D."/>
            <person name="Pearson M."/>
            <person name="Roberts A."/>
            <person name="Saif S."/>
            <person name="Shenoy N."/>
            <person name="Sisk P."/>
            <person name="Stolte C."/>
            <person name="Sykes S."/>
            <person name="Thomson T."/>
            <person name="Walk T."/>
            <person name="White J."/>
            <person name="Yandava C."/>
            <person name="Burger G."/>
            <person name="Gray M.W."/>
            <person name="Holland P.W.H."/>
            <person name="King N."/>
            <person name="Lang F.B.F."/>
            <person name="Roger A.J."/>
            <person name="Ruiz-Trillo I."/>
            <person name="Lander E."/>
            <person name="Nusbaum C."/>
        </authorList>
    </citation>
    <scope>NUCLEOTIDE SEQUENCE [LARGE SCALE GENOMIC DNA]</scope>
    <source>
        <strain evidence="20 21">DAOM BR117</strain>
    </source>
</reference>
<keyword evidence="10 19" id="KW-1133">Transmembrane helix</keyword>
<keyword evidence="9 17" id="KW-0249">Electron transport</keyword>
<feature type="binding site" evidence="16">
    <location>
        <position position="170"/>
    </location>
    <ligand>
        <name>Fe cation</name>
        <dbReference type="ChEBI" id="CHEBI:24875"/>
        <label>1</label>
    </ligand>
</feature>
<keyword evidence="6 16" id="KW-0479">Metal-binding</keyword>
<dbReference type="RefSeq" id="XP_016604292.1">
    <property type="nucleotide sequence ID" value="XM_016756562.1"/>
</dbReference>
<evidence type="ECO:0000256" key="13">
    <source>
        <dbReference type="ARBA" id="ARBA00023128"/>
    </source>
</evidence>
<sequence length="302" mass="34929">MSSTVSRTLRLLQRNCHHQPPWYFQKRHRTADALKAGYATPHPKIRSDKNAALWPRPNSNQQRQNPPMHSVYSDEELRVEETHEPRKEWADAVAFAAVRTLRFGFDTATGYSDGLNRMSERQWLNRIVFLETIAGVPGMVAGMTRHMLSMRTLKKDEGWINTMLEEAENERMHLMTFLTLKQPTPLLRFFVLSGQAVFFALYFIAYMVSPRTCHRFVGYLEEEAVHTYTNCLKDIKVGEIRHWSHTPAPLIAKSYWRLKEGATVEDVVAAVRADEAEHRTVNHTLAKLKPDDPNPFKVQQTK</sequence>
<evidence type="ECO:0000256" key="12">
    <source>
        <dbReference type="ARBA" id="ARBA00023004"/>
    </source>
</evidence>
<dbReference type="OrthoDB" id="16906at2759"/>
<dbReference type="PIRSF" id="PIRSF005229">
    <property type="entry name" value="AOX"/>
    <property type="match status" value="1"/>
</dbReference>
<feature type="binding site" evidence="16">
    <location>
        <position position="131"/>
    </location>
    <ligand>
        <name>Fe cation</name>
        <dbReference type="ChEBI" id="CHEBI:24875"/>
        <label>1</label>
    </ligand>
</feature>
<keyword evidence="7" id="KW-0999">Mitochondrion inner membrane</keyword>
<evidence type="ECO:0000256" key="9">
    <source>
        <dbReference type="ARBA" id="ARBA00022982"/>
    </source>
</evidence>
<dbReference type="EMBL" id="KQ257470">
    <property type="protein sequence ID" value="KNC96252.1"/>
    <property type="molecule type" value="Genomic_DNA"/>
</dbReference>
<comment type="function">
    <text evidence="15">Catalyzes cyanide-resistant oxygen consumption. May increase respiration when the cytochrome respiratory pathway is restricted, or in response to low temperatures.</text>
</comment>
<comment type="subcellular location">
    <subcellularLocation>
        <location evidence="1">Mitochondrion inner membrane</location>
    </subcellularLocation>
</comment>
<dbReference type="FunFam" id="1.20.1260.140:FF:000002">
    <property type="entry name" value="Alternative oxidase"/>
    <property type="match status" value="1"/>
</dbReference>
<evidence type="ECO:0000256" key="10">
    <source>
        <dbReference type="ARBA" id="ARBA00022989"/>
    </source>
</evidence>
<evidence type="ECO:0000256" key="14">
    <source>
        <dbReference type="ARBA" id="ARBA00023136"/>
    </source>
</evidence>
<feature type="region of interest" description="Disordered" evidence="18">
    <location>
        <begin position="37"/>
        <end position="69"/>
    </location>
</feature>
<evidence type="ECO:0000256" key="3">
    <source>
        <dbReference type="ARBA" id="ARBA00022448"/>
    </source>
</evidence>
<dbReference type="OMA" id="WKQKKAP"/>
<feature type="transmembrane region" description="Helical" evidence="19">
    <location>
        <begin position="127"/>
        <end position="148"/>
    </location>
</feature>
<evidence type="ECO:0000256" key="16">
    <source>
        <dbReference type="PIRSR" id="PIRSR005229-1"/>
    </source>
</evidence>
<protein>
    <recommendedName>
        <fullName evidence="17">Alternative oxidase</fullName>
        <ecNumber evidence="17">1.-.-.-</ecNumber>
    </recommendedName>
</protein>
<dbReference type="InterPro" id="IPR002680">
    <property type="entry name" value="AOX"/>
</dbReference>
<feature type="binding site" evidence="16">
    <location>
        <position position="278"/>
    </location>
    <ligand>
        <name>Fe cation</name>
        <dbReference type="ChEBI" id="CHEBI:24875"/>
        <label>2</label>
    </ligand>
</feature>
<evidence type="ECO:0000256" key="19">
    <source>
        <dbReference type="SAM" id="Phobius"/>
    </source>
</evidence>
<dbReference type="CDD" id="cd01053">
    <property type="entry name" value="AOX"/>
    <property type="match status" value="1"/>
</dbReference>
<keyword evidence="21" id="KW-1185">Reference proteome</keyword>
<evidence type="ECO:0000256" key="4">
    <source>
        <dbReference type="ARBA" id="ARBA00022660"/>
    </source>
</evidence>
<keyword evidence="12 16" id="KW-0408">Iron</keyword>
<proteinExistence type="inferred from homology"/>
<evidence type="ECO:0000313" key="20">
    <source>
        <dbReference type="EMBL" id="KNC96252.1"/>
    </source>
</evidence>
<dbReference type="AlphaFoldDB" id="A0A0L0H4W8"/>
<dbReference type="eggNOG" id="ENOG502QSB5">
    <property type="taxonomic scope" value="Eukaryota"/>
</dbReference>
<feature type="binding site" evidence="16">
    <location>
        <position position="221"/>
    </location>
    <ligand>
        <name>Fe cation</name>
        <dbReference type="ChEBI" id="CHEBI:24875"/>
        <label>2</label>
    </ligand>
</feature>
<evidence type="ECO:0000256" key="5">
    <source>
        <dbReference type="ARBA" id="ARBA00022692"/>
    </source>
</evidence>
<dbReference type="PANTHER" id="PTHR31803">
    <property type="entry name" value="ALTERNATIVE OXIDASE"/>
    <property type="match status" value="1"/>
</dbReference>
<dbReference type="GO" id="GO:0098803">
    <property type="term" value="C:respiratory chain complex"/>
    <property type="evidence" value="ECO:0007669"/>
    <property type="project" value="UniProtKB-UniRule"/>
</dbReference>
<dbReference type="STRING" id="645134.A0A0L0H4W8"/>
<dbReference type="EC" id="1.-.-.-" evidence="17"/>
<evidence type="ECO:0000256" key="6">
    <source>
        <dbReference type="ARBA" id="ARBA00022723"/>
    </source>
</evidence>
<evidence type="ECO:0000313" key="21">
    <source>
        <dbReference type="Proteomes" id="UP000053201"/>
    </source>
</evidence>
<evidence type="ECO:0000256" key="18">
    <source>
        <dbReference type="SAM" id="MobiDB-lite"/>
    </source>
</evidence>
<keyword evidence="3" id="KW-0813">Transport</keyword>
<evidence type="ECO:0000256" key="7">
    <source>
        <dbReference type="ARBA" id="ARBA00022792"/>
    </source>
</evidence>